<proteinExistence type="predicted"/>
<evidence type="ECO:0000313" key="2">
    <source>
        <dbReference type="Proteomes" id="UP000299102"/>
    </source>
</evidence>
<organism evidence="1 2">
    <name type="scientific">Eumeta variegata</name>
    <name type="common">Bagworm moth</name>
    <name type="synonym">Eumeta japonica</name>
    <dbReference type="NCBI Taxonomy" id="151549"/>
    <lineage>
        <taxon>Eukaryota</taxon>
        <taxon>Metazoa</taxon>
        <taxon>Ecdysozoa</taxon>
        <taxon>Arthropoda</taxon>
        <taxon>Hexapoda</taxon>
        <taxon>Insecta</taxon>
        <taxon>Pterygota</taxon>
        <taxon>Neoptera</taxon>
        <taxon>Endopterygota</taxon>
        <taxon>Lepidoptera</taxon>
        <taxon>Glossata</taxon>
        <taxon>Ditrysia</taxon>
        <taxon>Tineoidea</taxon>
        <taxon>Psychidae</taxon>
        <taxon>Oiketicinae</taxon>
        <taxon>Eumeta</taxon>
    </lineage>
</organism>
<keyword evidence="2" id="KW-1185">Reference proteome</keyword>
<comment type="caution">
    <text evidence="1">The sequence shown here is derived from an EMBL/GenBank/DDBJ whole genome shotgun (WGS) entry which is preliminary data.</text>
</comment>
<dbReference type="OrthoDB" id="425681at2759"/>
<evidence type="ECO:0000313" key="1">
    <source>
        <dbReference type="EMBL" id="GBP39946.1"/>
    </source>
</evidence>
<protein>
    <submittedName>
        <fullName evidence="1">Uncharacterized protein</fullName>
    </submittedName>
</protein>
<dbReference type="AlphaFoldDB" id="A0A4C1VLN5"/>
<accession>A0A4C1VLN5</accession>
<reference evidence="1 2" key="1">
    <citation type="journal article" date="2019" name="Commun. Biol.">
        <title>The bagworm genome reveals a unique fibroin gene that provides high tensile strength.</title>
        <authorList>
            <person name="Kono N."/>
            <person name="Nakamura H."/>
            <person name="Ohtoshi R."/>
            <person name="Tomita M."/>
            <person name="Numata K."/>
            <person name="Arakawa K."/>
        </authorList>
    </citation>
    <scope>NUCLEOTIDE SEQUENCE [LARGE SCALE GENOMIC DNA]</scope>
</reference>
<dbReference type="Proteomes" id="UP000299102">
    <property type="component" value="Unassembled WGS sequence"/>
</dbReference>
<sequence length="98" mass="11472">MCEVSRRCRISDVRERCALKGDLVTKIEKDMFRWLGHLERMKESRLTNQIYRADVCDGRVDKGRPRKSCADQIGGVLKKDQILSTRNRRACRIKIDGY</sequence>
<name>A0A4C1VLN5_EUMVA</name>
<dbReference type="EMBL" id="BGZK01000374">
    <property type="protein sequence ID" value="GBP39946.1"/>
    <property type="molecule type" value="Genomic_DNA"/>
</dbReference>
<gene>
    <name evidence="1" type="ORF">EVAR_39174_1</name>
</gene>